<feature type="compositionally biased region" description="Polar residues" evidence="8">
    <location>
        <begin position="687"/>
        <end position="697"/>
    </location>
</feature>
<evidence type="ECO:0008006" key="13">
    <source>
        <dbReference type="Google" id="ProtNLM"/>
    </source>
</evidence>
<feature type="region of interest" description="Disordered" evidence="8">
    <location>
        <begin position="370"/>
        <end position="492"/>
    </location>
</feature>
<keyword evidence="3" id="KW-0963">Cytoplasm</keyword>
<evidence type="ECO:0000256" key="1">
    <source>
        <dbReference type="ARBA" id="ARBA00004245"/>
    </source>
</evidence>
<feature type="compositionally biased region" description="Polar residues" evidence="8">
    <location>
        <begin position="509"/>
        <end position="522"/>
    </location>
</feature>
<feature type="compositionally biased region" description="Low complexity" evidence="8">
    <location>
        <begin position="711"/>
        <end position="751"/>
    </location>
</feature>
<feature type="compositionally biased region" description="Low complexity" evidence="8">
    <location>
        <begin position="933"/>
        <end position="950"/>
    </location>
</feature>
<gene>
    <name evidence="11" type="ORF">O0I10_001897</name>
</gene>
<dbReference type="InterPro" id="IPR036028">
    <property type="entry name" value="SH3-like_dom_sf"/>
</dbReference>
<comment type="caution">
    <text evidence="11">The sequence shown here is derived from an EMBL/GenBank/DDBJ whole genome shotgun (WGS) entry which is preliminary data.</text>
</comment>
<dbReference type="SMART" id="SM00055">
    <property type="entry name" value="FCH"/>
    <property type="match status" value="1"/>
</dbReference>
<feature type="compositionally biased region" description="Basic and acidic residues" evidence="8">
    <location>
        <begin position="477"/>
        <end position="488"/>
    </location>
</feature>
<comment type="subcellular location">
    <subcellularLocation>
        <location evidence="1">Cytoplasm</location>
        <location evidence="1">Cytoskeleton</location>
    </subcellularLocation>
</comment>
<reference evidence="11 12" key="1">
    <citation type="submission" date="2023-03" db="EMBL/GenBank/DDBJ databases">
        <title>Genome sequence of Lichtheimia ornata CBS 291.66.</title>
        <authorList>
            <person name="Mohabir J.T."/>
            <person name="Shea T.P."/>
            <person name="Kurbessoian T."/>
            <person name="Berby B."/>
            <person name="Fontaine J."/>
            <person name="Livny J."/>
            <person name="Gnirke A."/>
            <person name="Stajich J.E."/>
            <person name="Cuomo C.A."/>
        </authorList>
    </citation>
    <scope>NUCLEOTIDE SEQUENCE [LARGE SCALE GENOMIC DNA]</scope>
    <source>
        <strain evidence="11">CBS 291.66</strain>
    </source>
</reference>
<feature type="compositionally biased region" description="Basic and acidic residues" evidence="8">
    <location>
        <begin position="838"/>
        <end position="848"/>
    </location>
</feature>
<dbReference type="SUPFAM" id="SSF103657">
    <property type="entry name" value="BAR/IMD domain-like"/>
    <property type="match status" value="1"/>
</dbReference>
<keyword evidence="12" id="KW-1185">Reference proteome</keyword>
<evidence type="ECO:0000256" key="6">
    <source>
        <dbReference type="PROSITE-ProRule" id="PRU00192"/>
    </source>
</evidence>
<evidence type="ECO:0000256" key="2">
    <source>
        <dbReference type="ARBA" id="ARBA00022443"/>
    </source>
</evidence>
<dbReference type="GO" id="GO:0030036">
    <property type="term" value="P:actin cytoskeleton organization"/>
    <property type="evidence" value="ECO:0007669"/>
    <property type="project" value="UniProtKB-ARBA"/>
</dbReference>
<dbReference type="RefSeq" id="XP_058347117.1">
    <property type="nucleotide sequence ID" value="XM_058481986.1"/>
</dbReference>
<feature type="compositionally biased region" description="Low complexity" evidence="8">
    <location>
        <begin position="849"/>
        <end position="858"/>
    </location>
</feature>
<feature type="region of interest" description="Disordered" evidence="8">
    <location>
        <begin position="928"/>
        <end position="961"/>
    </location>
</feature>
<dbReference type="GO" id="GO:0005886">
    <property type="term" value="C:plasma membrane"/>
    <property type="evidence" value="ECO:0007669"/>
    <property type="project" value="TreeGrafter"/>
</dbReference>
<feature type="compositionally biased region" description="Basic and acidic residues" evidence="8">
    <location>
        <begin position="373"/>
        <end position="384"/>
    </location>
</feature>
<dbReference type="Gene3D" id="2.30.30.40">
    <property type="entry name" value="SH3 Domains"/>
    <property type="match status" value="1"/>
</dbReference>
<dbReference type="EMBL" id="JARTCD010000005">
    <property type="protein sequence ID" value="KAJ8662204.1"/>
    <property type="molecule type" value="Genomic_DNA"/>
</dbReference>
<dbReference type="SUPFAM" id="SSF50044">
    <property type="entry name" value="SH3-domain"/>
    <property type="match status" value="1"/>
</dbReference>
<feature type="compositionally biased region" description="Pro residues" evidence="8">
    <location>
        <begin position="461"/>
        <end position="472"/>
    </location>
</feature>
<keyword evidence="4" id="KW-0597">Phosphoprotein</keyword>
<dbReference type="GO" id="GO:0030864">
    <property type="term" value="C:cortical actin cytoskeleton"/>
    <property type="evidence" value="ECO:0007669"/>
    <property type="project" value="UniProtKB-ARBA"/>
</dbReference>
<feature type="compositionally biased region" description="Polar residues" evidence="8">
    <location>
        <begin position="389"/>
        <end position="414"/>
    </location>
</feature>
<feature type="compositionally biased region" description="Polar residues" evidence="8">
    <location>
        <begin position="761"/>
        <end position="776"/>
    </location>
</feature>
<dbReference type="Proteomes" id="UP001234581">
    <property type="component" value="Unassembled WGS sequence"/>
</dbReference>
<dbReference type="PRINTS" id="PR00452">
    <property type="entry name" value="SH3DOMAIN"/>
</dbReference>
<dbReference type="Gene3D" id="1.20.1270.60">
    <property type="entry name" value="Arfaptin homology (AH) domain/BAR domain"/>
    <property type="match status" value="1"/>
</dbReference>
<feature type="compositionally biased region" description="Low complexity" evidence="8">
    <location>
        <begin position="787"/>
        <end position="799"/>
    </location>
</feature>
<evidence type="ECO:0000259" key="9">
    <source>
        <dbReference type="PROSITE" id="PS50002"/>
    </source>
</evidence>
<feature type="compositionally biased region" description="Polar residues" evidence="8">
    <location>
        <begin position="299"/>
        <end position="309"/>
    </location>
</feature>
<proteinExistence type="predicted"/>
<evidence type="ECO:0000256" key="8">
    <source>
        <dbReference type="SAM" id="MobiDB-lite"/>
    </source>
</evidence>
<keyword evidence="5" id="KW-0206">Cytoskeleton</keyword>
<feature type="compositionally biased region" description="Polar residues" evidence="8">
    <location>
        <begin position="327"/>
        <end position="339"/>
    </location>
</feature>
<feature type="region of interest" description="Disordered" evidence="8">
    <location>
        <begin position="299"/>
        <end position="354"/>
    </location>
</feature>
<dbReference type="AlphaFoldDB" id="A0AAD7VAV6"/>
<feature type="domain" description="SH3" evidence="9">
    <location>
        <begin position="968"/>
        <end position="1030"/>
    </location>
</feature>
<protein>
    <recommendedName>
        <fullName evidence="13">Cell division control protein</fullName>
    </recommendedName>
</protein>
<feature type="compositionally biased region" description="Basic and acidic residues" evidence="8">
    <location>
        <begin position="340"/>
        <end position="350"/>
    </location>
</feature>
<dbReference type="PANTHER" id="PTHR23065:SF7">
    <property type="entry name" value="NOSTRIN, ISOFORM H"/>
    <property type="match status" value="1"/>
</dbReference>
<evidence type="ECO:0000256" key="4">
    <source>
        <dbReference type="ARBA" id="ARBA00022553"/>
    </source>
</evidence>
<evidence type="ECO:0000313" key="11">
    <source>
        <dbReference type="EMBL" id="KAJ8662204.1"/>
    </source>
</evidence>
<dbReference type="SMART" id="SM00326">
    <property type="entry name" value="SH3"/>
    <property type="match status" value="1"/>
</dbReference>
<feature type="compositionally biased region" description="Polar residues" evidence="8">
    <location>
        <begin position="665"/>
        <end position="676"/>
    </location>
</feature>
<evidence type="ECO:0000256" key="3">
    <source>
        <dbReference type="ARBA" id="ARBA00022490"/>
    </source>
</evidence>
<evidence type="ECO:0000256" key="7">
    <source>
        <dbReference type="PROSITE-ProRule" id="PRU01077"/>
    </source>
</evidence>
<keyword evidence="2 6" id="KW-0728">SH3 domain</keyword>
<dbReference type="PROSITE" id="PS50002">
    <property type="entry name" value="SH3"/>
    <property type="match status" value="1"/>
</dbReference>
<dbReference type="Pfam" id="PF00611">
    <property type="entry name" value="FCH"/>
    <property type="match status" value="1"/>
</dbReference>
<evidence type="ECO:0000259" key="10">
    <source>
        <dbReference type="PROSITE" id="PS51741"/>
    </source>
</evidence>
<sequence length="1030" mass="114034">MAAAVIATSPHQSTGLRFANSFWDPSDRGVDVIIEKLHNSKQTCEEIKKLYEIRSQIEEDYGERLLKLSQLIVGQAEEGTLSESLSHIPSALETTARAHLDLAQQLKHQLEAPLDGFLREQRESRKQHHQQIENARQLKNMHYTNAIKAKEFYTAECTKVAGMEKYLRERGSEMTEDEMHQMKEEIDEGRKMMNAAEQEYRRAVDVFNSVTSDWVASWRGACDIFQDMEEKRIHYIHGSLRSFSTMMSSVYLVDDQCCERIRTTLELTDVRKDIEEFVTRYGTGNVMPDVMQFEPFSSMDIQSTPSSSIHHGPVLETKELPPMPESVNDNNDPAPTTEQQHVKEQSHDDSQGDAMTTAMAEVEEMLSIPESKPPAETKSTHEEVVVAPKSTTNEQSAPTIDEQPNTESKSTSDQPAKEAPVAMDTNDNAVKESESSAKETAVAMQPVINEDHAQSTSVSPEDPPIPATPPSPVNVDSKQREDHEEHASAVEPAVAVAAAAVAAVTTTGMDLSTNNDAQQHDSTLQDDKYKPMPNPEFQSGSSTSEQKRMSRVDSGNDMQTSVVDPKPADAVAATTSADASHQELKPTTRSLDATVAAAHETQPANDSIQGVHLSDPAPLSAPANDKNDDDGSTENDYSLPPPKAEKWVISSIRRPQQLPVRVQNVRMSMNASSPSLTAPVVPEPDSRTPTASTSTGNKFHRPNAPLKIEIPNKPTSSPTTTRNNINTNPHQQQQQQQPYQQQQAPQAAAQQVIAAGRAHAHQTQSWQSPVNPSPSRRFSAMDGTRWQQQPPLEPLEQPLYEIEGEGQQPRSLTDAPRPSESASHHKKGHLSSFVKGVLKSDDKQDKRASALAAPLSSTADKKEKRFSMNIFGGKKDKRQHKQFNDDPPQQQQQPVILEDEEVIHNSLGSRSTPVLSRPVSAVPVMRSMNNNYQSSPSPQRMMQQPVPSSSTGKAPAAPRQDQLEDGSPIIEYVRAIWTYEAKIPSEMSFMAGDPLAVITKQIDGWWLAELMDPQRRQRGLIPGNYMEPIN</sequence>
<dbReference type="GO" id="GO:0032153">
    <property type="term" value="C:cell division site"/>
    <property type="evidence" value="ECO:0007669"/>
    <property type="project" value="TreeGrafter"/>
</dbReference>
<dbReference type="GeneID" id="83209315"/>
<evidence type="ECO:0000256" key="5">
    <source>
        <dbReference type="ARBA" id="ARBA00023212"/>
    </source>
</evidence>
<dbReference type="PROSITE" id="PS51741">
    <property type="entry name" value="F_BAR"/>
    <property type="match status" value="1"/>
</dbReference>
<feature type="region of interest" description="Disordered" evidence="8">
    <location>
        <begin position="509"/>
        <end position="892"/>
    </location>
</feature>
<accession>A0AAD7VAV6</accession>
<dbReference type="PANTHER" id="PTHR23065">
    <property type="entry name" value="PROLINE-SERINE-THREONINE PHOSPHATASE INTERACTING PROTEIN 1"/>
    <property type="match status" value="1"/>
</dbReference>
<evidence type="ECO:0000313" key="12">
    <source>
        <dbReference type="Proteomes" id="UP001234581"/>
    </source>
</evidence>
<feature type="domain" description="F-BAR" evidence="10">
    <location>
        <begin position="14"/>
        <end position="273"/>
    </location>
</feature>
<organism evidence="11 12">
    <name type="scientific">Lichtheimia ornata</name>
    <dbReference type="NCBI Taxonomy" id="688661"/>
    <lineage>
        <taxon>Eukaryota</taxon>
        <taxon>Fungi</taxon>
        <taxon>Fungi incertae sedis</taxon>
        <taxon>Mucoromycota</taxon>
        <taxon>Mucoromycotina</taxon>
        <taxon>Mucoromycetes</taxon>
        <taxon>Mucorales</taxon>
        <taxon>Lichtheimiaceae</taxon>
        <taxon>Lichtheimia</taxon>
    </lineage>
</organism>
<name>A0AAD7VAV6_9FUNG</name>
<dbReference type="InterPro" id="IPR001452">
    <property type="entry name" value="SH3_domain"/>
</dbReference>
<dbReference type="InterPro" id="IPR027267">
    <property type="entry name" value="AH/BAR_dom_sf"/>
</dbReference>
<keyword evidence="7" id="KW-0175">Coiled coil</keyword>
<feature type="compositionally biased region" description="Low complexity" evidence="8">
    <location>
        <begin position="562"/>
        <end position="579"/>
    </location>
</feature>
<dbReference type="Pfam" id="PF00018">
    <property type="entry name" value="SH3_1"/>
    <property type="match status" value="1"/>
</dbReference>
<dbReference type="InterPro" id="IPR001060">
    <property type="entry name" value="FCH_dom"/>
</dbReference>
<dbReference type="InterPro" id="IPR031160">
    <property type="entry name" value="F_BAR_dom"/>
</dbReference>